<gene>
    <name evidence="1" type="ORF">N482_00930</name>
</gene>
<evidence type="ECO:0000313" key="2">
    <source>
        <dbReference type="Proteomes" id="UP000076587"/>
    </source>
</evidence>
<name>A0A167ETY3_9GAMM</name>
<sequence length="31" mass="3415">MGITKAKAQNKAQCYKTKNPAQGWVFANSET</sequence>
<comment type="caution">
    <text evidence="1">The sequence shown here is derived from an EMBL/GenBank/DDBJ whole genome shotgun (WGS) entry which is preliminary data.</text>
</comment>
<dbReference type="PATRIC" id="fig|1365253.3.peg.1386"/>
<dbReference type="Proteomes" id="UP000076587">
    <property type="component" value="Unassembled WGS sequence"/>
</dbReference>
<organism evidence="1 2">
    <name type="scientific">Pseudoalteromonas luteoviolacea NCIMB 1942</name>
    <dbReference type="NCBI Taxonomy" id="1365253"/>
    <lineage>
        <taxon>Bacteria</taxon>
        <taxon>Pseudomonadati</taxon>
        <taxon>Pseudomonadota</taxon>
        <taxon>Gammaproteobacteria</taxon>
        <taxon>Alteromonadales</taxon>
        <taxon>Pseudoalteromonadaceae</taxon>
        <taxon>Pseudoalteromonas</taxon>
    </lineage>
</organism>
<evidence type="ECO:0000313" key="1">
    <source>
        <dbReference type="EMBL" id="KZN51202.1"/>
    </source>
</evidence>
<proteinExistence type="predicted"/>
<protein>
    <submittedName>
        <fullName evidence="1">Uncharacterized protein</fullName>
    </submittedName>
</protein>
<dbReference type="EMBL" id="AUXT01000112">
    <property type="protein sequence ID" value="KZN51202.1"/>
    <property type="molecule type" value="Genomic_DNA"/>
</dbReference>
<reference evidence="1 2" key="1">
    <citation type="submission" date="2013-07" db="EMBL/GenBank/DDBJ databases">
        <title>Comparative Genomic and Metabolomic Analysis of Twelve Strains of Pseudoalteromonas luteoviolacea.</title>
        <authorList>
            <person name="Vynne N.G."/>
            <person name="Mansson M."/>
            <person name="Gram L."/>
        </authorList>
    </citation>
    <scope>NUCLEOTIDE SEQUENCE [LARGE SCALE GENOMIC DNA]</scope>
    <source>
        <strain evidence="1 2">NCIMB 1942</strain>
    </source>
</reference>
<accession>A0A167ETY3</accession>
<dbReference type="AlphaFoldDB" id="A0A167ETY3"/>